<sequence>MDLRLIHQQYLPDLDLSGCNNLSSVYIEDCNTIKELNLTGYANLRSVKITHCENL</sequence>
<organism evidence="1">
    <name type="scientific">Podoviridae sp. ctZkC8</name>
    <dbReference type="NCBI Taxonomy" id="2825259"/>
    <lineage>
        <taxon>Viruses</taxon>
        <taxon>Duplodnaviria</taxon>
        <taxon>Heunggongvirae</taxon>
        <taxon>Uroviricota</taxon>
        <taxon>Caudoviricetes</taxon>
    </lineage>
</organism>
<reference evidence="1" key="1">
    <citation type="journal article" date="2021" name="Proc. Natl. Acad. Sci. U.S.A.">
        <title>A Catalog of Tens of Thousands of Viruses from Human Metagenomes Reveals Hidden Associations with Chronic Diseases.</title>
        <authorList>
            <person name="Tisza M.J."/>
            <person name="Buck C.B."/>
        </authorList>
    </citation>
    <scope>NUCLEOTIDE SEQUENCE</scope>
    <source>
        <strain evidence="1">CtZkC8</strain>
    </source>
</reference>
<dbReference type="EMBL" id="BK016062">
    <property type="protein sequence ID" value="DAF91816.1"/>
    <property type="molecule type" value="Genomic_DNA"/>
</dbReference>
<accession>A0A8S5UBH5</accession>
<evidence type="ECO:0000313" key="1">
    <source>
        <dbReference type="EMBL" id="DAF91816.1"/>
    </source>
</evidence>
<name>A0A8S5UBH5_9CAUD</name>
<protein>
    <submittedName>
        <fullName evidence="1">Leucine-rich repeat-containing G-protein coupled receptor, HORMONE RECEPTOR</fullName>
    </submittedName>
</protein>
<proteinExistence type="predicted"/>
<keyword evidence="1" id="KW-0675">Receptor</keyword>